<evidence type="ECO:0000313" key="2">
    <source>
        <dbReference type="Proteomes" id="UP001165041"/>
    </source>
</evidence>
<dbReference type="Proteomes" id="UP001165041">
    <property type="component" value="Unassembled WGS sequence"/>
</dbReference>
<evidence type="ECO:0000313" key="1">
    <source>
        <dbReference type="EMBL" id="GLW73690.1"/>
    </source>
</evidence>
<name>A0A9W6QC27_9ACTN</name>
<protein>
    <submittedName>
        <fullName evidence="1">Uncharacterized protein</fullName>
    </submittedName>
</protein>
<comment type="caution">
    <text evidence="1">The sequence shown here is derived from an EMBL/GenBank/DDBJ whole genome shotgun (WGS) entry which is preliminary data.</text>
</comment>
<reference evidence="1" key="1">
    <citation type="submission" date="2023-02" db="EMBL/GenBank/DDBJ databases">
        <title>Kitasatospora phosalacinea NBRC 14627.</title>
        <authorList>
            <person name="Ichikawa N."/>
            <person name="Sato H."/>
            <person name="Tonouchi N."/>
        </authorList>
    </citation>
    <scope>NUCLEOTIDE SEQUENCE</scope>
    <source>
        <strain evidence="1">NBRC 14627</strain>
    </source>
</reference>
<dbReference type="AlphaFoldDB" id="A0A9W6QC27"/>
<proteinExistence type="predicted"/>
<gene>
    <name evidence="1" type="ORF">Kpho02_59880</name>
</gene>
<accession>A0A9W6QC27</accession>
<organism evidence="1 2">
    <name type="scientific">Kitasatospora phosalacinea</name>
    <dbReference type="NCBI Taxonomy" id="2065"/>
    <lineage>
        <taxon>Bacteria</taxon>
        <taxon>Bacillati</taxon>
        <taxon>Actinomycetota</taxon>
        <taxon>Actinomycetes</taxon>
        <taxon>Kitasatosporales</taxon>
        <taxon>Streptomycetaceae</taxon>
        <taxon>Kitasatospora</taxon>
    </lineage>
</organism>
<sequence length="86" mass="9722">MMSTEEYAAWQAGLGQMHRDYEEADQAEYVAWMDEMDAASLRPWVEDLLEEHPKGLSGALLEQRHVLDEAAHPELVEALRRLAAAA</sequence>
<dbReference type="EMBL" id="BSSA01000027">
    <property type="protein sequence ID" value="GLW73690.1"/>
    <property type="molecule type" value="Genomic_DNA"/>
</dbReference>